<dbReference type="AlphaFoldDB" id="A0A1H6F6P7"/>
<dbReference type="GO" id="GO:0003729">
    <property type="term" value="F:mRNA binding"/>
    <property type="evidence" value="ECO:0007669"/>
    <property type="project" value="InterPro"/>
</dbReference>
<dbReference type="OrthoDB" id="73001at2"/>
<name>A0A1H6F6P7_9GAMM</name>
<keyword evidence="2" id="KW-1185">Reference proteome</keyword>
<evidence type="ECO:0000313" key="2">
    <source>
        <dbReference type="Proteomes" id="UP000236724"/>
    </source>
</evidence>
<reference evidence="1 2" key="1">
    <citation type="submission" date="2016-10" db="EMBL/GenBank/DDBJ databases">
        <authorList>
            <person name="de Groot N.N."/>
        </authorList>
    </citation>
    <scope>NUCLEOTIDE SEQUENCE [LARGE SCALE GENOMIC DNA]</scope>
    <source>
        <strain evidence="1">MBHS1</strain>
    </source>
</reference>
<dbReference type="RefSeq" id="WP_103918794.1">
    <property type="nucleotide sequence ID" value="NZ_FMSV02000108.1"/>
</dbReference>
<dbReference type="EMBL" id="FMSV02000108">
    <property type="protein sequence ID" value="SEH04766.1"/>
    <property type="molecule type" value="Genomic_DNA"/>
</dbReference>
<proteinExistence type="predicted"/>
<organism evidence="1 2">
    <name type="scientific">Candidatus Venteria ishoeyi</name>
    <dbReference type="NCBI Taxonomy" id="1899563"/>
    <lineage>
        <taxon>Bacteria</taxon>
        <taxon>Pseudomonadati</taxon>
        <taxon>Pseudomonadota</taxon>
        <taxon>Gammaproteobacteria</taxon>
        <taxon>Thiotrichales</taxon>
        <taxon>Thiotrichaceae</taxon>
        <taxon>Venteria</taxon>
    </lineage>
</organism>
<protein>
    <recommendedName>
        <fullName evidence="3">Type II toxin-antitoxin system HicA family toxin</fullName>
    </recommendedName>
</protein>
<evidence type="ECO:0008006" key="3">
    <source>
        <dbReference type="Google" id="ProtNLM"/>
    </source>
</evidence>
<evidence type="ECO:0000313" key="1">
    <source>
        <dbReference type="EMBL" id="SEH04766.1"/>
    </source>
</evidence>
<sequence>MNSKHKKTLEAVFSHPTPGSLEWRKIEALLIALNAQVIEGNGSRVSFILKEEKADFHRPHPGKEAKRYQVRNARDFLIRAGVKP</sequence>
<dbReference type="Pfam" id="PF07927">
    <property type="entry name" value="HicA_toxin"/>
    <property type="match status" value="1"/>
</dbReference>
<accession>A0A1H6F6P7</accession>
<dbReference type="InterPro" id="IPR012933">
    <property type="entry name" value="HicA_mRNA_interferase"/>
</dbReference>
<gene>
    <name evidence="1" type="ORF">MBHS_00618</name>
</gene>
<dbReference type="Proteomes" id="UP000236724">
    <property type="component" value="Unassembled WGS sequence"/>
</dbReference>